<protein>
    <submittedName>
        <fullName evidence="7">Citrate lyase beta subunit</fullName>
    </submittedName>
</protein>
<keyword evidence="3 5" id="KW-0460">Magnesium</keyword>
<dbReference type="RefSeq" id="WP_058505177.1">
    <property type="nucleotide sequence ID" value="NZ_CAAAIF010000020.1"/>
</dbReference>
<dbReference type="PIRSF" id="PIRSF015582">
    <property type="entry name" value="Cit_lyase_B"/>
    <property type="match status" value="1"/>
</dbReference>
<dbReference type="GO" id="GO:0000287">
    <property type="term" value="F:magnesium ion binding"/>
    <property type="evidence" value="ECO:0007669"/>
    <property type="project" value="TreeGrafter"/>
</dbReference>
<dbReference type="OrthoDB" id="6831788at2"/>
<comment type="caution">
    <text evidence="7">The sequence shown here is derived from an EMBL/GenBank/DDBJ whole genome shotgun (WGS) entry which is preliminary data.</text>
</comment>
<evidence type="ECO:0000259" key="6">
    <source>
        <dbReference type="Pfam" id="PF03328"/>
    </source>
</evidence>
<feature type="binding site" evidence="4">
    <location>
        <position position="126"/>
    </location>
    <ligand>
        <name>substrate</name>
    </ligand>
</feature>
<feature type="binding site" evidence="5">
    <location>
        <position position="126"/>
    </location>
    <ligand>
        <name>Mg(2+)</name>
        <dbReference type="ChEBI" id="CHEBI:18420"/>
    </ligand>
</feature>
<reference evidence="7 8" key="1">
    <citation type="submission" date="2015-11" db="EMBL/GenBank/DDBJ databases">
        <title>Genomic analysis of 38 Legionella species identifies large and diverse effector repertoires.</title>
        <authorList>
            <person name="Burstein D."/>
            <person name="Amaro F."/>
            <person name="Zusman T."/>
            <person name="Lifshitz Z."/>
            <person name="Cohen O."/>
            <person name="Gilbert J.A."/>
            <person name="Pupko T."/>
            <person name="Shuman H.A."/>
            <person name="Segal G."/>
        </authorList>
    </citation>
    <scope>NUCLEOTIDE SEQUENCE [LARGE SCALE GENOMIC DNA]</scope>
    <source>
        <strain evidence="7 8">ATCC 49506</strain>
    </source>
</reference>
<dbReference type="STRING" id="45070.Lnau_2165"/>
<evidence type="ECO:0000313" key="8">
    <source>
        <dbReference type="Proteomes" id="UP000054725"/>
    </source>
</evidence>
<evidence type="ECO:0000313" key="7">
    <source>
        <dbReference type="EMBL" id="KTD33688.1"/>
    </source>
</evidence>
<dbReference type="Pfam" id="PF03328">
    <property type="entry name" value="HpcH_HpaI"/>
    <property type="match status" value="1"/>
</dbReference>
<feature type="binding site" evidence="5">
    <location>
        <position position="152"/>
    </location>
    <ligand>
        <name>Mg(2+)</name>
        <dbReference type="ChEBI" id="CHEBI:18420"/>
    </ligand>
</feature>
<evidence type="ECO:0000256" key="2">
    <source>
        <dbReference type="ARBA" id="ARBA00022723"/>
    </source>
</evidence>
<name>A0A0W0WMZ7_9GAMM</name>
<dbReference type="InterPro" id="IPR005000">
    <property type="entry name" value="Aldolase/citrate-lyase_domain"/>
</dbReference>
<evidence type="ECO:0000256" key="5">
    <source>
        <dbReference type="PIRSR" id="PIRSR015582-2"/>
    </source>
</evidence>
<evidence type="ECO:0000256" key="4">
    <source>
        <dbReference type="PIRSR" id="PIRSR015582-1"/>
    </source>
</evidence>
<dbReference type="InterPro" id="IPR015813">
    <property type="entry name" value="Pyrv/PenolPyrv_kinase-like_dom"/>
</dbReference>
<dbReference type="EMBL" id="LNYO01000022">
    <property type="protein sequence ID" value="KTD33688.1"/>
    <property type="molecule type" value="Genomic_DNA"/>
</dbReference>
<dbReference type="SUPFAM" id="SSF51621">
    <property type="entry name" value="Phosphoenolpyruvate/pyruvate domain"/>
    <property type="match status" value="1"/>
</dbReference>
<feature type="domain" description="HpcH/HpaI aldolase/citrate lyase" evidence="6">
    <location>
        <begin position="9"/>
        <end position="218"/>
    </location>
</feature>
<keyword evidence="7" id="KW-0456">Lyase</keyword>
<organism evidence="7 8">
    <name type="scientific">Legionella nautarum</name>
    <dbReference type="NCBI Taxonomy" id="45070"/>
    <lineage>
        <taxon>Bacteria</taxon>
        <taxon>Pseudomonadati</taxon>
        <taxon>Pseudomonadota</taxon>
        <taxon>Gammaproteobacteria</taxon>
        <taxon>Legionellales</taxon>
        <taxon>Legionellaceae</taxon>
        <taxon>Legionella</taxon>
    </lineage>
</organism>
<keyword evidence="8" id="KW-1185">Reference proteome</keyword>
<dbReference type="PANTHER" id="PTHR32308:SF0">
    <property type="entry name" value="HPCH_HPAI ALDOLASE_CITRATE LYASE DOMAIN-CONTAINING PROTEIN"/>
    <property type="match status" value="1"/>
</dbReference>
<dbReference type="InterPro" id="IPR040442">
    <property type="entry name" value="Pyrv_kinase-like_dom_sf"/>
</dbReference>
<keyword evidence="2 5" id="KW-0479">Metal-binding</keyword>
<dbReference type="PATRIC" id="fig|45070.6.peg.2288"/>
<gene>
    <name evidence="7" type="ORF">Lnau_2165</name>
</gene>
<feature type="binding site" evidence="4">
    <location>
        <position position="68"/>
    </location>
    <ligand>
        <name>substrate</name>
    </ligand>
</feature>
<proteinExistence type="predicted"/>
<dbReference type="Proteomes" id="UP000054725">
    <property type="component" value="Unassembled WGS sequence"/>
</dbReference>
<dbReference type="AlphaFoldDB" id="A0A0W0WMZ7"/>
<dbReference type="PANTHER" id="PTHR32308">
    <property type="entry name" value="LYASE BETA SUBUNIT, PUTATIVE (AFU_ORTHOLOGUE AFUA_4G13030)-RELATED"/>
    <property type="match status" value="1"/>
</dbReference>
<evidence type="ECO:0000256" key="3">
    <source>
        <dbReference type="ARBA" id="ARBA00022842"/>
    </source>
</evidence>
<evidence type="ECO:0000256" key="1">
    <source>
        <dbReference type="ARBA" id="ARBA00001946"/>
    </source>
</evidence>
<dbReference type="InterPro" id="IPR011206">
    <property type="entry name" value="Citrate_lyase_beta/mcl1/mcl2"/>
</dbReference>
<dbReference type="Gene3D" id="3.20.20.60">
    <property type="entry name" value="Phosphoenolpyruvate-binding domains"/>
    <property type="match status" value="1"/>
</dbReference>
<accession>A0A0W0WMZ7</accession>
<dbReference type="GO" id="GO:0016829">
    <property type="term" value="F:lyase activity"/>
    <property type="evidence" value="ECO:0007669"/>
    <property type="project" value="UniProtKB-KW"/>
</dbReference>
<comment type="cofactor">
    <cofactor evidence="1">
        <name>Mg(2+)</name>
        <dbReference type="ChEBI" id="CHEBI:18420"/>
    </cofactor>
</comment>
<sequence>MNLLTSPVLLFIPGNKPKRFEEALSSGANGIILELEDAVPAEEKNLARENVLHFLAKTRHLNLPVVVRINHITSDAGLADLLAFQQADIHLNAILYPKTESAEEVKMIHKVLRLEARKIQLFALIETAKGLTQLNNIVTQSPVAGIFFGAADFSVDIGCHLNWNGLLAARSQIVQAAALTQIPAVDSPYFDFADEQGLIAETIKVKELGFKGKLAIHPKQVAAIKQHFAPTKAQIDKAKEIISLFEQAGGKVCQYKGEMIDIPVYTHAQQILQLAENLG</sequence>
<dbReference type="GO" id="GO:0006107">
    <property type="term" value="P:oxaloacetate metabolic process"/>
    <property type="evidence" value="ECO:0007669"/>
    <property type="project" value="TreeGrafter"/>
</dbReference>